<dbReference type="Proteomes" id="UP000218209">
    <property type="component" value="Unassembled WGS sequence"/>
</dbReference>
<feature type="compositionally biased region" description="Pro residues" evidence="1">
    <location>
        <begin position="85"/>
        <end position="111"/>
    </location>
</feature>
<evidence type="ECO:0000313" key="3">
    <source>
        <dbReference type="Proteomes" id="UP000218209"/>
    </source>
</evidence>
<feature type="compositionally biased region" description="Pro residues" evidence="1">
    <location>
        <begin position="118"/>
        <end position="143"/>
    </location>
</feature>
<sequence length="425" mass="44766">MDRLVHPSSSFPTPPPPPPSMTAPPFFTGRHQQWFDAAAPALLVPAPPSSSPTPPPPPSAPPGYQGWVDADGVPLDEVLEEDPTTPLPTPPLVPASTAPPPLPPSTLPAPLPSSTLSPPLPLPSLPPPLPPPTVPSPPAPALPCPSAIAASSQPPDATRARPLALLRLPPLLVGLSHLESSPQSVASVFDSVIPALEAAFPADRRPPPLRVCPADPHPADILNAGFPTVPAAGIPQALALTAFEEALAVVLPARQEPSPPWMESMANVGVRYPLSPAMPWAVAYACRLDDGGPASRARGQQCPYWTSPACRMTVYYSAERLAHLAGEVLRGLPDAHHVLRQRDTALRARIAHGCFSAHGLATMFGRALLGPGLEGDDLRPLWLIHILVCTLRHFGETVAMRAAPCDQHRSLMANSAVAVTHQLYQ</sequence>
<feature type="region of interest" description="Disordered" evidence="1">
    <location>
        <begin position="1"/>
        <end position="156"/>
    </location>
</feature>
<dbReference type="EMBL" id="KV919256">
    <property type="protein sequence ID" value="OSX70442.1"/>
    <property type="molecule type" value="Genomic_DNA"/>
</dbReference>
<feature type="compositionally biased region" description="Pro residues" evidence="1">
    <location>
        <begin position="45"/>
        <end position="61"/>
    </location>
</feature>
<reference evidence="2 3" key="1">
    <citation type="submission" date="2017-03" db="EMBL/GenBank/DDBJ databases">
        <title>WGS assembly of Porphyra umbilicalis.</title>
        <authorList>
            <person name="Brawley S.H."/>
            <person name="Blouin N.A."/>
            <person name="Ficko-Blean E."/>
            <person name="Wheeler G.L."/>
            <person name="Lohr M."/>
            <person name="Goodson H.V."/>
            <person name="Jenkins J.W."/>
            <person name="Blaby-Haas C.E."/>
            <person name="Helliwell K.E."/>
            <person name="Chan C."/>
            <person name="Marriage T."/>
            <person name="Bhattacharya D."/>
            <person name="Klein A.S."/>
            <person name="Badis Y."/>
            <person name="Brodie J."/>
            <person name="Cao Y."/>
            <person name="Collen J."/>
            <person name="Dittami S.M."/>
            <person name="Gachon C.M."/>
            <person name="Green B.R."/>
            <person name="Karpowicz S."/>
            <person name="Kim J.W."/>
            <person name="Kudahl U."/>
            <person name="Lin S."/>
            <person name="Michel G."/>
            <person name="Mittag M."/>
            <person name="Olson B.J."/>
            <person name="Pangilinan J."/>
            <person name="Peng Y."/>
            <person name="Qiu H."/>
            <person name="Shu S."/>
            <person name="Singer J.T."/>
            <person name="Smith A.G."/>
            <person name="Sprecher B.N."/>
            <person name="Wagner V."/>
            <person name="Wang W."/>
            <person name="Wang Z.-Y."/>
            <person name="Yan J."/>
            <person name="Yarish C."/>
            <person name="Zoeuner-Riek S."/>
            <person name="Zhuang Y."/>
            <person name="Zou Y."/>
            <person name="Lindquist E.A."/>
            <person name="Grimwood J."/>
            <person name="Barry K."/>
            <person name="Rokhsar D.S."/>
            <person name="Schmutz J."/>
            <person name="Stiller J.W."/>
            <person name="Grossman A.R."/>
            <person name="Prochnik S.E."/>
        </authorList>
    </citation>
    <scope>NUCLEOTIDE SEQUENCE [LARGE SCALE GENOMIC DNA]</scope>
    <source>
        <strain evidence="2">4086291</strain>
    </source>
</reference>
<keyword evidence="3" id="KW-1185">Reference proteome</keyword>
<organism evidence="2 3">
    <name type="scientific">Porphyra umbilicalis</name>
    <name type="common">Purple laver</name>
    <name type="synonym">Red alga</name>
    <dbReference type="NCBI Taxonomy" id="2786"/>
    <lineage>
        <taxon>Eukaryota</taxon>
        <taxon>Rhodophyta</taxon>
        <taxon>Bangiophyceae</taxon>
        <taxon>Bangiales</taxon>
        <taxon>Bangiaceae</taxon>
        <taxon>Porphyra</taxon>
    </lineage>
</organism>
<dbReference type="AlphaFoldDB" id="A0A1X6NPD5"/>
<feature type="compositionally biased region" description="Pro residues" evidence="1">
    <location>
        <begin position="12"/>
        <end position="22"/>
    </location>
</feature>
<accession>A0A1X6NPD5</accession>
<gene>
    <name evidence="2" type="ORF">BU14_0753s0002</name>
</gene>
<proteinExistence type="predicted"/>
<protein>
    <submittedName>
        <fullName evidence="2">Uncharacterized protein</fullName>
    </submittedName>
</protein>
<name>A0A1X6NPD5_PORUM</name>
<dbReference type="PRINTS" id="PR01217">
    <property type="entry name" value="PRICHEXTENSN"/>
</dbReference>
<evidence type="ECO:0000313" key="2">
    <source>
        <dbReference type="EMBL" id="OSX70442.1"/>
    </source>
</evidence>
<evidence type="ECO:0000256" key="1">
    <source>
        <dbReference type="SAM" id="MobiDB-lite"/>
    </source>
</evidence>